<evidence type="ECO:0008006" key="3">
    <source>
        <dbReference type="Google" id="ProtNLM"/>
    </source>
</evidence>
<dbReference type="RefSeq" id="WP_402070818.1">
    <property type="nucleotide sequence ID" value="NZ_JBIVGG010000003.1"/>
</dbReference>
<dbReference type="EMBL" id="JBIVGG010000003">
    <property type="protein sequence ID" value="MFJ4078645.1"/>
    <property type="molecule type" value="Genomic_DNA"/>
</dbReference>
<comment type="caution">
    <text evidence="1">The sequence shown here is derived from an EMBL/GenBank/DDBJ whole genome shotgun (WGS) entry which is preliminary data.</text>
</comment>
<proteinExistence type="predicted"/>
<evidence type="ECO:0000313" key="1">
    <source>
        <dbReference type="EMBL" id="MFJ4078645.1"/>
    </source>
</evidence>
<gene>
    <name evidence="1" type="ORF">ACIP2Z_06810</name>
</gene>
<dbReference type="Gene3D" id="3.40.50.300">
    <property type="entry name" value="P-loop containing nucleotide triphosphate hydrolases"/>
    <property type="match status" value="1"/>
</dbReference>
<protein>
    <recommendedName>
        <fullName evidence="3">ATP-binding protein</fullName>
    </recommendedName>
</protein>
<name>A0ABW8F9F2_9ACTN</name>
<reference evidence="1 2" key="1">
    <citation type="submission" date="2024-10" db="EMBL/GenBank/DDBJ databases">
        <title>The Natural Products Discovery Center: Release of the First 8490 Sequenced Strains for Exploring Actinobacteria Biosynthetic Diversity.</title>
        <authorList>
            <person name="Kalkreuter E."/>
            <person name="Kautsar S.A."/>
            <person name="Yang D."/>
            <person name="Bader C.D."/>
            <person name="Teijaro C.N."/>
            <person name="Fluegel L."/>
            <person name="Davis C.M."/>
            <person name="Simpson J.R."/>
            <person name="Lauterbach L."/>
            <person name="Steele A.D."/>
            <person name="Gui C."/>
            <person name="Meng S."/>
            <person name="Li G."/>
            <person name="Viehrig K."/>
            <person name="Ye F."/>
            <person name="Su P."/>
            <person name="Kiefer A.F."/>
            <person name="Nichols A."/>
            <person name="Cepeda A.J."/>
            <person name="Yan W."/>
            <person name="Fan B."/>
            <person name="Jiang Y."/>
            <person name="Adhikari A."/>
            <person name="Zheng C.-J."/>
            <person name="Schuster L."/>
            <person name="Cowan T.M."/>
            <person name="Smanski M.J."/>
            <person name="Chevrette M.G."/>
            <person name="De Carvalho L.P.S."/>
            <person name="Shen B."/>
        </authorList>
    </citation>
    <scope>NUCLEOTIDE SEQUENCE [LARGE SCALE GENOMIC DNA]</scope>
    <source>
        <strain evidence="1 2">NPDC089932</strain>
    </source>
</reference>
<dbReference type="SUPFAM" id="SSF52540">
    <property type="entry name" value="P-loop containing nucleoside triphosphate hydrolases"/>
    <property type="match status" value="1"/>
</dbReference>
<dbReference type="InterPro" id="IPR027417">
    <property type="entry name" value="P-loop_NTPase"/>
</dbReference>
<organism evidence="1 2">
    <name type="scientific">Streptomyces iakyrus</name>
    <dbReference type="NCBI Taxonomy" id="68219"/>
    <lineage>
        <taxon>Bacteria</taxon>
        <taxon>Bacillati</taxon>
        <taxon>Actinomycetota</taxon>
        <taxon>Actinomycetes</taxon>
        <taxon>Kitasatosporales</taxon>
        <taxon>Streptomycetaceae</taxon>
        <taxon>Streptomyces</taxon>
    </lineage>
</organism>
<keyword evidence="2" id="KW-1185">Reference proteome</keyword>
<accession>A0ABW8F9F2</accession>
<sequence>MASWHDFGLRQSPYDVRPLRSTREGSELLVGRDEEARRLSDHLKSSTTHATIEGDFGVGKTSLASVVAYRLRRAFIEQGGPPFLPLQRRPFQPDERDTNEGFAKLVILELASTLAQNEKVLKEAGYTFPSMASIRRSIENAEYHGTGIGSAILGFGGNFFRSSSPNTSDLFTEAGVPLFVDKCLSQCFPDHATGGVICILDNLEMLEKSPEHKVMLESLRDTVFGQEGLHWVMCGTDHVIRTVVSTPMLQGRLAEPISLQPISDDYIGELVARRINFYSDGRRSPNPPVGDEEFRHIYEQTGRHLRQALKAAEDFTRDCGDAILHGNGESRIKILDRWLREQATRYYNSASARVTSRAWQVFAQLAQSGGRCTYSQYKEFNLRTAGAMRDQIQILKNAGLVEIETIQNRHSASITSKGWWVALHFS</sequence>
<evidence type="ECO:0000313" key="2">
    <source>
        <dbReference type="Proteomes" id="UP001617511"/>
    </source>
</evidence>
<dbReference type="Proteomes" id="UP001617511">
    <property type="component" value="Unassembled WGS sequence"/>
</dbReference>